<reference evidence="2" key="1">
    <citation type="journal article" date="2022" name="Int. J. Syst. Evol. Microbiol.">
        <title>Anaeromyxobacter oryzae sp. nov., Anaeromyxobacter diazotrophicus sp. nov. and Anaeromyxobacter paludicola sp. nov., isolated from paddy soils.</title>
        <authorList>
            <person name="Itoh H."/>
            <person name="Xu Z."/>
            <person name="Mise K."/>
            <person name="Masuda Y."/>
            <person name="Ushijima N."/>
            <person name="Hayakawa C."/>
            <person name="Shiratori Y."/>
            <person name="Senoo K."/>
        </authorList>
    </citation>
    <scope>NUCLEOTIDE SEQUENCE [LARGE SCALE GENOMIC DNA]</scope>
    <source>
        <strain evidence="2">Red630</strain>
    </source>
</reference>
<dbReference type="EMBL" id="AP025592">
    <property type="protein sequence ID" value="BDG10783.1"/>
    <property type="molecule type" value="Genomic_DNA"/>
</dbReference>
<proteinExistence type="predicted"/>
<gene>
    <name evidence="1" type="ORF">AMPC_38960</name>
</gene>
<evidence type="ECO:0008006" key="3">
    <source>
        <dbReference type="Google" id="ProtNLM"/>
    </source>
</evidence>
<evidence type="ECO:0000313" key="1">
    <source>
        <dbReference type="EMBL" id="BDG10783.1"/>
    </source>
</evidence>
<protein>
    <recommendedName>
        <fullName evidence="3">Cytochrome c-552/4 domain-containing protein</fullName>
    </recommendedName>
</protein>
<accession>A0ABN6NFF9</accession>
<name>A0ABN6NFF9_9BACT</name>
<dbReference type="Proteomes" id="UP001162734">
    <property type="component" value="Chromosome"/>
</dbReference>
<sequence length="252" mass="27821">MRDVNAPHGTVVDPALQSSALCAQCHGFYETGERIVGKEMQTFLEWQRDYFQPGLGKQQCQDCHMPRTLRKRAEGFDVPPRAVARHLWTGGCSRQRHLGSLSLTVVREQVGSRKLSFHVSNIGAGHSVPTGMARRAVYLRVEVLDMKGNSIGGKEWMFAPFKGDRPDDKAFLQQDEKLGAAGAALARGDAQGPHEANIRAGEERVLNWEPALAPGKYTVKARLSYALDRFAERPAVDDRSVLAKETLSVSIP</sequence>
<evidence type="ECO:0000313" key="2">
    <source>
        <dbReference type="Proteomes" id="UP001162734"/>
    </source>
</evidence>
<organism evidence="1 2">
    <name type="scientific">Anaeromyxobacter paludicola</name>
    <dbReference type="NCBI Taxonomy" id="2918171"/>
    <lineage>
        <taxon>Bacteria</taxon>
        <taxon>Pseudomonadati</taxon>
        <taxon>Myxococcota</taxon>
        <taxon>Myxococcia</taxon>
        <taxon>Myxococcales</taxon>
        <taxon>Cystobacterineae</taxon>
        <taxon>Anaeromyxobacteraceae</taxon>
        <taxon>Anaeromyxobacter</taxon>
    </lineage>
</organism>
<dbReference type="InterPro" id="IPR036280">
    <property type="entry name" value="Multihaem_cyt_sf"/>
</dbReference>
<dbReference type="SUPFAM" id="SSF48695">
    <property type="entry name" value="Multiheme cytochromes"/>
    <property type="match status" value="1"/>
</dbReference>
<keyword evidence="2" id="KW-1185">Reference proteome</keyword>